<feature type="compositionally biased region" description="Basic and acidic residues" evidence="1">
    <location>
        <begin position="36"/>
        <end position="50"/>
    </location>
</feature>
<dbReference type="AlphaFoldDB" id="A0A927YPX1"/>
<protein>
    <submittedName>
        <fullName evidence="2">Uncharacterized protein</fullName>
    </submittedName>
</protein>
<name>A0A927YPX1_9FIRM</name>
<evidence type="ECO:0000313" key="2">
    <source>
        <dbReference type="EMBL" id="MBE5918903.1"/>
    </source>
</evidence>
<reference evidence="2" key="1">
    <citation type="submission" date="2019-04" db="EMBL/GenBank/DDBJ databases">
        <title>Evolution of Biomass-Degrading Anaerobic Consortia Revealed by Metagenomics.</title>
        <authorList>
            <person name="Peng X."/>
        </authorList>
    </citation>
    <scope>NUCLEOTIDE SEQUENCE</scope>
    <source>
        <strain evidence="2">SIG311</strain>
    </source>
</reference>
<accession>A0A927YPX1</accession>
<dbReference type="EMBL" id="SVER01000007">
    <property type="protein sequence ID" value="MBE5918903.1"/>
    <property type="molecule type" value="Genomic_DNA"/>
</dbReference>
<evidence type="ECO:0000256" key="1">
    <source>
        <dbReference type="SAM" id="MobiDB-lite"/>
    </source>
</evidence>
<evidence type="ECO:0000313" key="3">
    <source>
        <dbReference type="Proteomes" id="UP000766246"/>
    </source>
</evidence>
<gene>
    <name evidence="2" type="ORF">E7272_03575</name>
</gene>
<organism evidence="2 3">
    <name type="scientific">Pseudobutyrivibrio ruminis</name>
    <dbReference type="NCBI Taxonomy" id="46206"/>
    <lineage>
        <taxon>Bacteria</taxon>
        <taxon>Bacillati</taxon>
        <taxon>Bacillota</taxon>
        <taxon>Clostridia</taxon>
        <taxon>Lachnospirales</taxon>
        <taxon>Lachnospiraceae</taxon>
        <taxon>Pseudobutyrivibrio</taxon>
    </lineage>
</organism>
<comment type="caution">
    <text evidence="2">The sequence shown here is derived from an EMBL/GenBank/DDBJ whole genome shotgun (WGS) entry which is preliminary data.</text>
</comment>
<proteinExistence type="predicted"/>
<sequence>MDEQRIEQVLTLLGKCIPRAPERTVEKMIRTVKELEKLRRGTQDSNEKQLEQPNNKELGDKGISNQGIGGPKI</sequence>
<feature type="region of interest" description="Disordered" evidence="1">
    <location>
        <begin position="36"/>
        <end position="73"/>
    </location>
</feature>
<dbReference type="Proteomes" id="UP000766246">
    <property type="component" value="Unassembled WGS sequence"/>
</dbReference>